<protein>
    <submittedName>
        <fullName evidence="1">Uncharacterized protein</fullName>
    </submittedName>
</protein>
<name>A0AA48R2V2_9CAUD</name>
<keyword evidence="2" id="KW-1185">Reference proteome</keyword>
<accession>A0AA48R2V2</accession>
<organism evidence="1 2">
    <name type="scientific">Cronobacter phage RZ4</name>
    <dbReference type="NCBI Taxonomy" id="3074122"/>
    <lineage>
        <taxon>Viruses</taxon>
        <taxon>Duplodnaviria</taxon>
        <taxon>Heunggongvirae</taxon>
        <taxon>Uroviricota</taxon>
        <taxon>Caudoviricetes</taxon>
        <taxon>Autographivirales</taxon>
        <taxon>Autoscriptoviridae</taxon>
        <taxon>Stentvirinae</taxon>
        <taxon>Bonnellvirus</taxon>
        <taxon>Bonnellvirus RZ4</taxon>
    </lineage>
</organism>
<evidence type="ECO:0000313" key="2">
    <source>
        <dbReference type="Proteomes" id="UP001259576"/>
    </source>
</evidence>
<dbReference type="EMBL" id="LC778449">
    <property type="protein sequence ID" value="BES79639.1"/>
    <property type="molecule type" value="Genomic_DNA"/>
</dbReference>
<evidence type="ECO:0000313" key="1">
    <source>
        <dbReference type="EMBL" id="BES79639.1"/>
    </source>
</evidence>
<dbReference type="Proteomes" id="UP001259576">
    <property type="component" value="Segment"/>
</dbReference>
<sequence>MAILPQPFRSFTMSIKTVTAFITKRDGELYGFAVSLNEGQYLHHVREDGEPTDTAGILETLKGIPLPHEFIIMLAEQDEDELKARHGSGLTLEEIGTFEADVDDE</sequence>
<proteinExistence type="predicted"/>
<reference evidence="1" key="1">
    <citation type="submission" date="2023-09" db="EMBL/GenBank/DDBJ databases">
        <title>Analysis of Cronobacter sakazakii RZ4 phage.</title>
        <authorList>
            <person name="Zhang L."/>
            <person name="Hui L."/>
            <person name="Soleimani-Delfan A."/>
        </authorList>
    </citation>
    <scope>NUCLEOTIDE SEQUENCE</scope>
    <source>
        <strain evidence="1">RZ4</strain>
    </source>
</reference>